<keyword evidence="4" id="KW-0732">Signal</keyword>
<organism evidence="15 16">
    <name type="scientific">Strongyloides papillosus</name>
    <name type="common">Intestinal threadworm</name>
    <dbReference type="NCBI Taxonomy" id="174720"/>
    <lineage>
        <taxon>Eukaryota</taxon>
        <taxon>Metazoa</taxon>
        <taxon>Ecdysozoa</taxon>
        <taxon>Nematoda</taxon>
        <taxon>Chromadorea</taxon>
        <taxon>Rhabditida</taxon>
        <taxon>Tylenchina</taxon>
        <taxon>Panagrolaimomorpha</taxon>
        <taxon>Strongyloidoidea</taxon>
        <taxon>Strongyloididae</taxon>
        <taxon>Strongyloides</taxon>
    </lineage>
</organism>
<evidence type="ECO:0000313" key="16">
    <source>
        <dbReference type="WBParaSite" id="SPAL_0000390200.1"/>
    </source>
</evidence>
<dbReference type="InterPro" id="IPR006202">
    <property type="entry name" value="Neur_chan_lig-bd"/>
</dbReference>
<keyword evidence="15" id="KW-1185">Reference proteome</keyword>
<dbReference type="InterPro" id="IPR036734">
    <property type="entry name" value="Neur_chan_lig-bd_sf"/>
</dbReference>
<dbReference type="Pfam" id="PF02932">
    <property type="entry name" value="Neur_chan_memb"/>
    <property type="match status" value="1"/>
</dbReference>
<dbReference type="SUPFAM" id="SSF90112">
    <property type="entry name" value="Neurotransmitter-gated ion-channel transmembrane pore"/>
    <property type="match status" value="1"/>
</dbReference>
<evidence type="ECO:0000256" key="5">
    <source>
        <dbReference type="ARBA" id="ARBA00022989"/>
    </source>
</evidence>
<dbReference type="STRING" id="174720.A0A0N5BD10"/>
<comment type="similarity">
    <text evidence="2">Belongs to the ligand-gated ion channel (TC 1.A.9) family. Acetylcholine receptor (TC 1.A.9.1) subfamily.</text>
</comment>
<evidence type="ECO:0000256" key="10">
    <source>
        <dbReference type="ARBA" id="ARBA00023303"/>
    </source>
</evidence>
<feature type="transmembrane region" description="Helical" evidence="11">
    <location>
        <begin position="595"/>
        <end position="622"/>
    </location>
</feature>
<feature type="domain" description="Neurotransmitter-gated ion-channel transmembrane" evidence="14">
    <location>
        <begin position="285"/>
        <end position="619"/>
    </location>
</feature>
<dbReference type="WBParaSite" id="SPAL_0000390200.1">
    <property type="protein sequence ID" value="SPAL_0000390200.1"/>
    <property type="gene ID" value="SPAL_0000390200"/>
</dbReference>
<keyword evidence="3 11" id="KW-0812">Transmembrane</keyword>
<evidence type="ECO:0000256" key="9">
    <source>
        <dbReference type="ARBA" id="ARBA00023286"/>
    </source>
</evidence>
<dbReference type="PROSITE" id="PS00236">
    <property type="entry name" value="NEUROTR_ION_CHANNEL"/>
    <property type="match status" value="1"/>
</dbReference>
<feature type="region of interest" description="Disordered" evidence="12">
    <location>
        <begin position="475"/>
        <end position="502"/>
    </location>
</feature>
<protein>
    <submittedName>
        <fullName evidence="16">Neur_chan_LBD domain-containing protein</fullName>
    </submittedName>
</protein>
<keyword evidence="10 11" id="KW-0407">Ion channel</keyword>
<dbReference type="InterPro" id="IPR006029">
    <property type="entry name" value="Neurotrans-gated_channel_TM"/>
</dbReference>
<dbReference type="InterPro" id="IPR036719">
    <property type="entry name" value="Neuro-gated_channel_TM_sf"/>
</dbReference>
<dbReference type="GO" id="GO:0005886">
    <property type="term" value="C:plasma membrane"/>
    <property type="evidence" value="ECO:0007669"/>
    <property type="project" value="UniProtKB-SubCell"/>
</dbReference>
<evidence type="ECO:0000256" key="8">
    <source>
        <dbReference type="ARBA" id="ARBA00023180"/>
    </source>
</evidence>
<accession>A0A0N5BD10</accession>
<dbReference type="InterPro" id="IPR006201">
    <property type="entry name" value="Neur_channel"/>
</dbReference>
<keyword evidence="5 11" id="KW-1133">Transmembrane helix</keyword>
<reference evidence="16" key="1">
    <citation type="submission" date="2017-02" db="UniProtKB">
        <authorList>
            <consortium name="WormBaseParasite"/>
        </authorList>
    </citation>
    <scope>IDENTIFICATION</scope>
</reference>
<dbReference type="CDD" id="cd18997">
    <property type="entry name" value="LGIC_ECD_nAChR"/>
    <property type="match status" value="1"/>
</dbReference>
<evidence type="ECO:0000256" key="7">
    <source>
        <dbReference type="ARBA" id="ARBA00023136"/>
    </source>
</evidence>
<evidence type="ECO:0000256" key="11">
    <source>
        <dbReference type="RuleBase" id="RU000687"/>
    </source>
</evidence>
<feature type="transmembrane region" description="Helical" evidence="11">
    <location>
        <begin position="279"/>
        <end position="302"/>
    </location>
</feature>
<evidence type="ECO:0000256" key="12">
    <source>
        <dbReference type="SAM" id="MobiDB-lite"/>
    </source>
</evidence>
<feature type="transmembrane region" description="Helical" evidence="11">
    <location>
        <begin position="314"/>
        <end position="332"/>
    </location>
</feature>
<keyword evidence="9" id="KW-1071">Ligand-gated ion channel</keyword>
<evidence type="ECO:0000256" key="4">
    <source>
        <dbReference type="ARBA" id="ARBA00022729"/>
    </source>
</evidence>
<feature type="domain" description="Neurotransmitter-gated ion-channel ligand-binding" evidence="13">
    <location>
        <begin position="64"/>
        <end position="278"/>
    </location>
</feature>
<evidence type="ECO:0000259" key="13">
    <source>
        <dbReference type="Pfam" id="PF02931"/>
    </source>
</evidence>
<dbReference type="FunFam" id="2.70.170.10:FF:000031">
    <property type="entry name" value="AcetylCholine Receptor"/>
    <property type="match status" value="1"/>
</dbReference>
<dbReference type="InterPro" id="IPR038050">
    <property type="entry name" value="Neuro_actylchol_rec"/>
</dbReference>
<evidence type="ECO:0000259" key="14">
    <source>
        <dbReference type="Pfam" id="PF02932"/>
    </source>
</evidence>
<dbReference type="Pfam" id="PF02931">
    <property type="entry name" value="Neur_chan_LBD"/>
    <property type="match status" value="1"/>
</dbReference>
<keyword evidence="8" id="KW-0325">Glycoprotein</keyword>
<keyword evidence="6 11" id="KW-0406">Ion transport</keyword>
<dbReference type="GO" id="GO:0005230">
    <property type="term" value="F:extracellular ligand-gated monoatomic ion channel activity"/>
    <property type="evidence" value="ECO:0007669"/>
    <property type="project" value="InterPro"/>
</dbReference>
<dbReference type="PRINTS" id="PR00252">
    <property type="entry name" value="NRIONCHANNEL"/>
</dbReference>
<dbReference type="GO" id="GO:0004888">
    <property type="term" value="F:transmembrane signaling receptor activity"/>
    <property type="evidence" value="ECO:0007669"/>
    <property type="project" value="InterPro"/>
</dbReference>
<feature type="transmembrane region" description="Helical" evidence="11">
    <location>
        <begin position="13"/>
        <end position="31"/>
    </location>
</feature>
<dbReference type="Gene3D" id="2.70.170.10">
    <property type="entry name" value="Neurotransmitter-gated ion-channel ligand-binding domain"/>
    <property type="match status" value="1"/>
</dbReference>
<name>A0A0N5BD10_STREA</name>
<feature type="transmembrane region" description="Helical" evidence="11">
    <location>
        <begin position="344"/>
        <end position="367"/>
    </location>
</feature>
<evidence type="ECO:0000256" key="6">
    <source>
        <dbReference type="ARBA" id="ARBA00023065"/>
    </source>
</evidence>
<dbReference type="InterPro" id="IPR018000">
    <property type="entry name" value="Neurotransmitter_ion_chnl_CS"/>
</dbReference>
<dbReference type="Proteomes" id="UP000046392">
    <property type="component" value="Unplaced"/>
</dbReference>
<sequence length="654" mass="76067">MNKLLTNDYLHNYLLHVLLINILLVFFGGNVEGDSKLLKMIVKHNYIIGSAMLQPNGEFLPHVRLAKDLLDEKRYDKRVRPVINQTRPTKVSFTMSLYQILAINDKQQSLDLNVWIIQKWTDEFLGWNPIKYGLINTTILPFENIWLPDTYVYNSVIMNRQETERYINVVVNTNYWDKRKGADITFMYPALYRTTCRLNIKYFPYDQQYCTIIISSWTSDKASIDYYPESDLVNLQNYIPNEEWIVVSFDVKRVEQKFVCCPEPWVLLECNLIIRRKPLYYIVNLVIPTSIITLVAVTGFFTPASTSNERREKLSLGIDALLAMSILMMMVSEQMPTTSDYIPLFGLFYLAIIIIIFVGTIFTAFILNIHLQKQYNRPISPFIAYIFFHKIAVWLKLEPSVNLSELWKETGAQYGTSKIDKVKFLQTMERKEQFKRKISKDKLHNINVERIDEFSQPSNLSTVNLMNMQIPLIDTDNSSKDSNNILNDGSEDLPSKDSNSNAKSNWRRLAFKVCRNSEYAESSNCQLEYRFPFSSGILNDKYVEREDNPTFKSIPISALTLINSKSSYKKKNKKYSNAEELDQKLRRRYALEWEFLAAIVDRILLIVFSVLVIFVTLLMVGVGEAIHLSYSNHDMNYLINNENNSSSINEDITS</sequence>
<evidence type="ECO:0000256" key="1">
    <source>
        <dbReference type="ARBA" id="ARBA00004651"/>
    </source>
</evidence>
<dbReference type="SUPFAM" id="SSF63712">
    <property type="entry name" value="Nicotinic receptor ligand binding domain-like"/>
    <property type="match status" value="1"/>
</dbReference>
<proteinExistence type="inferred from homology"/>
<keyword evidence="11" id="KW-0813">Transport</keyword>
<dbReference type="AlphaFoldDB" id="A0A0N5BD10"/>
<evidence type="ECO:0000313" key="15">
    <source>
        <dbReference type="Proteomes" id="UP000046392"/>
    </source>
</evidence>
<evidence type="ECO:0000256" key="3">
    <source>
        <dbReference type="ARBA" id="ARBA00022692"/>
    </source>
</evidence>
<dbReference type="CDD" id="cd19051">
    <property type="entry name" value="LGIC_TM_cation"/>
    <property type="match status" value="1"/>
</dbReference>
<evidence type="ECO:0000256" key="2">
    <source>
        <dbReference type="ARBA" id="ARBA00009237"/>
    </source>
</evidence>
<keyword evidence="7 11" id="KW-0472">Membrane</keyword>
<dbReference type="Gene3D" id="1.20.58.390">
    <property type="entry name" value="Neurotransmitter-gated ion-channel transmembrane domain"/>
    <property type="match status" value="1"/>
</dbReference>
<comment type="subcellular location">
    <subcellularLocation>
        <location evidence="1">Cell membrane</location>
        <topology evidence="1">Multi-pass membrane protein</topology>
    </subcellularLocation>
</comment>
<dbReference type="PANTHER" id="PTHR18945">
    <property type="entry name" value="NEUROTRANSMITTER GATED ION CHANNEL"/>
    <property type="match status" value="1"/>
</dbReference>